<name>A0AAV0NBZ8_9ROSI</name>
<evidence type="ECO:0000256" key="1">
    <source>
        <dbReference type="ARBA" id="ARBA00022723"/>
    </source>
</evidence>
<dbReference type="Proteomes" id="UP001154282">
    <property type="component" value="Unassembled WGS sequence"/>
</dbReference>
<gene>
    <name evidence="5" type="ORF">LITE_LOCUS32613</name>
</gene>
<dbReference type="SUPFAM" id="SSF48576">
    <property type="entry name" value="Terpenoid synthases"/>
    <property type="match status" value="1"/>
</dbReference>
<keyword evidence="3" id="KW-0456">Lyase</keyword>
<reference evidence="5" key="1">
    <citation type="submission" date="2022-08" db="EMBL/GenBank/DDBJ databases">
        <authorList>
            <person name="Gutierrez-Valencia J."/>
        </authorList>
    </citation>
    <scope>NUCLEOTIDE SEQUENCE</scope>
</reference>
<dbReference type="PANTHER" id="PTHR31225">
    <property type="entry name" value="OS04G0344100 PROTEIN-RELATED"/>
    <property type="match status" value="1"/>
</dbReference>
<keyword evidence="6" id="KW-1185">Reference proteome</keyword>
<dbReference type="GO" id="GO:0000287">
    <property type="term" value="F:magnesium ion binding"/>
    <property type="evidence" value="ECO:0007669"/>
    <property type="project" value="InterPro"/>
</dbReference>
<dbReference type="AlphaFoldDB" id="A0AAV0NBZ8"/>
<organism evidence="5 6">
    <name type="scientific">Linum tenue</name>
    <dbReference type="NCBI Taxonomy" id="586396"/>
    <lineage>
        <taxon>Eukaryota</taxon>
        <taxon>Viridiplantae</taxon>
        <taxon>Streptophyta</taxon>
        <taxon>Embryophyta</taxon>
        <taxon>Tracheophyta</taxon>
        <taxon>Spermatophyta</taxon>
        <taxon>Magnoliopsida</taxon>
        <taxon>eudicotyledons</taxon>
        <taxon>Gunneridae</taxon>
        <taxon>Pentapetalae</taxon>
        <taxon>rosids</taxon>
        <taxon>fabids</taxon>
        <taxon>Malpighiales</taxon>
        <taxon>Linaceae</taxon>
        <taxon>Linum</taxon>
    </lineage>
</organism>
<protein>
    <recommendedName>
        <fullName evidence="4">Terpene synthase metal-binding domain-containing protein</fullName>
    </recommendedName>
</protein>
<proteinExistence type="predicted"/>
<dbReference type="InterPro" id="IPR005630">
    <property type="entry name" value="Terpene_synthase_metal-bd"/>
</dbReference>
<dbReference type="Gene3D" id="1.10.600.10">
    <property type="entry name" value="Farnesyl Diphosphate Synthase"/>
    <property type="match status" value="2"/>
</dbReference>
<dbReference type="PANTHER" id="PTHR31225:SF93">
    <property type="entry name" value="ALPHA-HUMULENE_(-)-(E)-BETA-CARYOPHYLLENE SYNTHASE"/>
    <property type="match status" value="1"/>
</dbReference>
<evidence type="ECO:0000256" key="3">
    <source>
        <dbReference type="ARBA" id="ARBA00023239"/>
    </source>
</evidence>
<dbReference type="Pfam" id="PF03936">
    <property type="entry name" value="Terpene_synth_C"/>
    <property type="match status" value="1"/>
</dbReference>
<dbReference type="GO" id="GO:0010333">
    <property type="term" value="F:terpene synthase activity"/>
    <property type="evidence" value="ECO:0007669"/>
    <property type="project" value="InterPro"/>
</dbReference>
<evidence type="ECO:0000256" key="2">
    <source>
        <dbReference type="ARBA" id="ARBA00022842"/>
    </source>
</evidence>
<evidence type="ECO:0000313" key="6">
    <source>
        <dbReference type="Proteomes" id="UP001154282"/>
    </source>
</evidence>
<feature type="domain" description="Terpene synthase metal-binding" evidence="4">
    <location>
        <begin position="1"/>
        <end position="76"/>
    </location>
</feature>
<keyword evidence="1" id="KW-0479">Metal-binding</keyword>
<evidence type="ECO:0000259" key="4">
    <source>
        <dbReference type="Pfam" id="PF03936"/>
    </source>
</evidence>
<evidence type="ECO:0000313" key="5">
    <source>
        <dbReference type="EMBL" id="CAI0456060.1"/>
    </source>
</evidence>
<dbReference type="EMBL" id="CAMGYJ010000008">
    <property type="protein sequence ID" value="CAI0456060.1"/>
    <property type="molecule type" value="Genomic_DNA"/>
</dbReference>
<dbReference type="GO" id="GO:0016114">
    <property type="term" value="P:terpenoid biosynthetic process"/>
    <property type="evidence" value="ECO:0007669"/>
    <property type="project" value="InterPro"/>
</dbReference>
<keyword evidence="2" id="KW-0460">Magnesium</keyword>
<accession>A0AAV0NBZ8</accession>
<comment type="caution">
    <text evidence="5">The sequence shown here is derived from an EMBL/GenBank/DDBJ whole genome shotgun (WGS) entry which is preliminary data.</text>
</comment>
<dbReference type="InterPro" id="IPR050148">
    <property type="entry name" value="Terpene_synthase-like"/>
</dbReference>
<sequence>MLSLLDDTCDNFATYQEVKMLTKAIESFHESALEELPETMKNLYRIIIDLYDEIEVELAKTGPTFAVNYAKEEWERERSYAASAIECYMNEHGVSEVEAVKFCWEEISRAWKDIAEECQKPTPLPVTLTERVLNFARSINVIYENGDGYTHSHLLKEHIDSLLADPVPL</sequence>
<dbReference type="InterPro" id="IPR008949">
    <property type="entry name" value="Isoprenoid_synthase_dom_sf"/>
</dbReference>